<dbReference type="GO" id="GO:0006635">
    <property type="term" value="P:fatty acid beta-oxidation"/>
    <property type="evidence" value="ECO:0007669"/>
    <property type="project" value="TreeGrafter"/>
</dbReference>
<dbReference type="Pfam" id="PF00378">
    <property type="entry name" value="ECH_1"/>
    <property type="match status" value="1"/>
</dbReference>
<dbReference type="EMBL" id="KQ964245">
    <property type="protein sequence ID" value="KXJ96293.1"/>
    <property type="molecule type" value="Genomic_DNA"/>
</dbReference>
<dbReference type="PANTHER" id="PTHR11941">
    <property type="entry name" value="ENOYL-COA HYDRATASE-RELATED"/>
    <property type="match status" value="1"/>
</dbReference>
<keyword evidence="2" id="KW-1185">Reference proteome</keyword>
<sequence>MSTPEQHFAVPIMPLDDHPGGAVVCTEPASQVYLLTFDSPADNRLTHNFIAAMLTALDLVEARLSPGVLVTTSAIAKFYSNGLDLGLLSSVDRFFENHLYKLLSRLISYPMPTVALVNGHAFAGGFMLAMHHDYRVFSGAKGYLSVNEIDFGASIPTALLNIYQIKVHPTFVRDTVLEGKRWSAQAALAAGIIDSTEGWSGVEKLIVERSLVKKGSTGVYRQLKKGIYREQLALLDGEGDEGIEFGKKMEAEAGEIAAAKKRATASKL</sequence>
<proteinExistence type="predicted"/>
<dbReference type="STRING" id="196109.A0A136JGL4"/>
<accession>A0A136JGL4</accession>
<dbReference type="AlphaFoldDB" id="A0A136JGL4"/>
<dbReference type="InParanoid" id="A0A136JGL4"/>
<evidence type="ECO:0000313" key="2">
    <source>
        <dbReference type="Proteomes" id="UP000070501"/>
    </source>
</evidence>
<dbReference type="Gene3D" id="3.90.226.10">
    <property type="entry name" value="2-enoyl-CoA Hydratase, Chain A, domain 1"/>
    <property type="match status" value="1"/>
</dbReference>
<dbReference type="Proteomes" id="UP000070501">
    <property type="component" value="Unassembled WGS sequence"/>
</dbReference>
<dbReference type="SUPFAM" id="SSF52096">
    <property type="entry name" value="ClpP/crotonase"/>
    <property type="match status" value="1"/>
</dbReference>
<dbReference type="InterPro" id="IPR029045">
    <property type="entry name" value="ClpP/crotonase-like_dom_sf"/>
</dbReference>
<dbReference type="GO" id="GO:0004165">
    <property type="term" value="F:delta(3)-delta(2)-enoyl-CoA isomerase activity"/>
    <property type="evidence" value="ECO:0007669"/>
    <property type="project" value="TreeGrafter"/>
</dbReference>
<gene>
    <name evidence="1" type="ORF">Micbo1qcDRAFT_229236</name>
</gene>
<dbReference type="OrthoDB" id="1696280at2759"/>
<dbReference type="GO" id="GO:0005777">
    <property type="term" value="C:peroxisome"/>
    <property type="evidence" value="ECO:0007669"/>
    <property type="project" value="TreeGrafter"/>
</dbReference>
<dbReference type="CDD" id="cd06558">
    <property type="entry name" value="crotonase-like"/>
    <property type="match status" value="1"/>
</dbReference>
<dbReference type="PANTHER" id="PTHR11941:SF75">
    <property type="entry name" value="ENOYL-COA HYDRATASE_ISOMERASE FAMILY PROTEIN"/>
    <property type="match status" value="1"/>
</dbReference>
<reference evidence="2" key="1">
    <citation type="submission" date="2016-02" db="EMBL/GenBank/DDBJ databases">
        <title>Draft genome sequence of Microdochium bolleyi, a fungal endophyte of beachgrass.</title>
        <authorList>
            <consortium name="DOE Joint Genome Institute"/>
            <person name="David A.S."/>
            <person name="May G."/>
            <person name="Haridas S."/>
            <person name="Lim J."/>
            <person name="Wang M."/>
            <person name="Labutti K."/>
            <person name="Lipzen A."/>
            <person name="Barry K."/>
            <person name="Grigoriev I.V."/>
        </authorList>
    </citation>
    <scope>NUCLEOTIDE SEQUENCE [LARGE SCALE GENOMIC DNA]</scope>
    <source>
        <strain evidence="2">J235TASD1</strain>
    </source>
</reference>
<name>A0A136JGL4_9PEZI</name>
<dbReference type="InterPro" id="IPR001753">
    <property type="entry name" value="Enoyl-CoA_hydra/iso"/>
</dbReference>
<keyword evidence="1" id="KW-0413">Isomerase</keyword>
<protein>
    <submittedName>
        <fullName evidence="1">Enoyl-CoA hydratase/isomerase</fullName>
    </submittedName>
</protein>
<evidence type="ECO:0000313" key="1">
    <source>
        <dbReference type="EMBL" id="KXJ96293.1"/>
    </source>
</evidence>
<organism evidence="1 2">
    <name type="scientific">Microdochium bolleyi</name>
    <dbReference type="NCBI Taxonomy" id="196109"/>
    <lineage>
        <taxon>Eukaryota</taxon>
        <taxon>Fungi</taxon>
        <taxon>Dikarya</taxon>
        <taxon>Ascomycota</taxon>
        <taxon>Pezizomycotina</taxon>
        <taxon>Sordariomycetes</taxon>
        <taxon>Xylariomycetidae</taxon>
        <taxon>Xylariales</taxon>
        <taxon>Microdochiaceae</taxon>
        <taxon>Microdochium</taxon>
    </lineage>
</organism>